<dbReference type="Proteomes" id="UP000000268">
    <property type="component" value="Chromosome"/>
</dbReference>
<protein>
    <submittedName>
        <fullName evidence="1">Uncharacterized protein</fullName>
    </submittedName>
</protein>
<dbReference type="EMBL" id="CP000828">
    <property type="protein sequence ID" value="ABW29411.1"/>
    <property type="molecule type" value="Genomic_DNA"/>
</dbReference>
<keyword evidence="2" id="KW-1185">Reference proteome</keyword>
<dbReference type="HOGENOM" id="CLU_3338746_0_0_3"/>
<name>B0CF14_ACAM1</name>
<accession>B0CF14</accession>
<gene>
    <name evidence="1" type="ordered locus">AM1_4434</name>
</gene>
<dbReference type="KEGG" id="amr:AM1_4434"/>
<evidence type="ECO:0000313" key="2">
    <source>
        <dbReference type="Proteomes" id="UP000000268"/>
    </source>
</evidence>
<reference evidence="1 2" key="1">
    <citation type="journal article" date="2008" name="Proc. Natl. Acad. Sci. U.S.A.">
        <title>Niche adaptation and genome expansion in the chlorophyll d-producing cyanobacterium Acaryochloris marina.</title>
        <authorList>
            <person name="Swingley W.D."/>
            <person name="Chen M."/>
            <person name="Cheung P.C."/>
            <person name="Conrad A.L."/>
            <person name="Dejesa L.C."/>
            <person name="Hao J."/>
            <person name="Honchak B.M."/>
            <person name="Karbach L.E."/>
            <person name="Kurdoglu A."/>
            <person name="Lahiri S."/>
            <person name="Mastrian S.D."/>
            <person name="Miyashita H."/>
            <person name="Page L."/>
            <person name="Ramakrishna P."/>
            <person name="Satoh S."/>
            <person name="Sattley W.M."/>
            <person name="Shimada Y."/>
            <person name="Taylor H.L."/>
            <person name="Tomo T."/>
            <person name="Tsuchiya T."/>
            <person name="Wang Z.T."/>
            <person name="Raymond J."/>
            <person name="Mimuro M."/>
            <person name="Blankenship R.E."/>
            <person name="Touchman J.W."/>
        </authorList>
    </citation>
    <scope>NUCLEOTIDE SEQUENCE [LARGE SCALE GENOMIC DNA]</scope>
    <source>
        <strain evidence="2">MBIC 11017</strain>
    </source>
</reference>
<proteinExistence type="predicted"/>
<sequence>MQSGTAIFLNTPGTTDELVAIVAYNNNLTLNSSARPH</sequence>
<organism evidence="1 2">
    <name type="scientific">Acaryochloris marina (strain MBIC 11017)</name>
    <dbReference type="NCBI Taxonomy" id="329726"/>
    <lineage>
        <taxon>Bacteria</taxon>
        <taxon>Bacillati</taxon>
        <taxon>Cyanobacteriota</taxon>
        <taxon>Cyanophyceae</taxon>
        <taxon>Acaryochloridales</taxon>
        <taxon>Acaryochloridaceae</taxon>
        <taxon>Acaryochloris</taxon>
    </lineage>
</organism>
<dbReference type="AlphaFoldDB" id="B0CF14"/>
<evidence type="ECO:0000313" key="1">
    <source>
        <dbReference type="EMBL" id="ABW29411.1"/>
    </source>
</evidence>